<proteinExistence type="predicted"/>
<protein>
    <recommendedName>
        <fullName evidence="2">Transposase (putative) gypsy type domain-containing protein</fullName>
    </recommendedName>
</protein>
<dbReference type="AlphaFoldDB" id="A0A371FHM8"/>
<feature type="domain" description="Transposase (putative) gypsy type" evidence="2">
    <location>
        <begin position="213"/>
        <end position="274"/>
    </location>
</feature>
<gene>
    <name evidence="3" type="ORF">CR513_42058</name>
</gene>
<dbReference type="PANTHER" id="PTHR31099">
    <property type="entry name" value="OS06G0165300 PROTEIN"/>
    <property type="match status" value="1"/>
</dbReference>
<dbReference type="Pfam" id="PF04195">
    <property type="entry name" value="Transposase_28"/>
    <property type="match status" value="1"/>
</dbReference>
<accession>A0A371FHM8</accession>
<reference evidence="3" key="1">
    <citation type="submission" date="2018-05" db="EMBL/GenBank/DDBJ databases">
        <title>Draft genome of Mucuna pruriens seed.</title>
        <authorList>
            <person name="Nnadi N.E."/>
            <person name="Vos R."/>
            <person name="Hasami M.H."/>
            <person name="Devisetty U.K."/>
            <person name="Aguiy J.C."/>
        </authorList>
    </citation>
    <scope>NUCLEOTIDE SEQUENCE [LARGE SCALE GENOMIC DNA]</scope>
    <source>
        <strain evidence="3">JCA_2017</strain>
    </source>
</reference>
<evidence type="ECO:0000256" key="1">
    <source>
        <dbReference type="SAM" id="MobiDB-lite"/>
    </source>
</evidence>
<comment type="caution">
    <text evidence="3">The sequence shown here is derived from an EMBL/GenBank/DDBJ whole genome shotgun (WGS) entry which is preliminary data.</text>
</comment>
<evidence type="ECO:0000259" key="2">
    <source>
        <dbReference type="Pfam" id="PF04195"/>
    </source>
</evidence>
<dbReference type="InterPro" id="IPR007321">
    <property type="entry name" value="Transposase_28"/>
</dbReference>
<sequence>MDKPSIYILWVHLRSYLLVKLSPNQLVTVLTVSSWGYRSLRVDWPIGSAHLCACVANWEFFLPPKRNGLCTGGFFPSSFSCLGLGPLVDPRVLFVGSPSDGLSDSSHPSSSSARGDETQHSTTPTVEGVFPFKFLFWEAEKSNLKGLPSWIDPGVTRVYSVYTYPNSLVGMADAICQHGPWSVEVLPCRSDEIIYEWTVEIEEPFFYFYKTLFLKLGIKLPFTNFEQAVLRALNIALTQLHPNNWAFVRAFELLSEDMGREPSLSVYFWFFFLR</sequence>
<evidence type="ECO:0000313" key="3">
    <source>
        <dbReference type="EMBL" id="RDX77761.1"/>
    </source>
</evidence>
<name>A0A371FHM8_MUCPR</name>
<dbReference type="Proteomes" id="UP000257109">
    <property type="component" value="Unassembled WGS sequence"/>
</dbReference>
<feature type="region of interest" description="Disordered" evidence="1">
    <location>
        <begin position="99"/>
        <end position="124"/>
    </location>
</feature>
<dbReference type="PANTHER" id="PTHR31099:SF49">
    <property type="entry name" value="MYOSIN HEAVY CHAIN-LIKE PROTEIN"/>
    <property type="match status" value="1"/>
</dbReference>
<dbReference type="EMBL" id="QJKJ01009079">
    <property type="protein sequence ID" value="RDX77761.1"/>
    <property type="molecule type" value="Genomic_DNA"/>
</dbReference>
<feature type="compositionally biased region" description="Low complexity" evidence="1">
    <location>
        <begin position="99"/>
        <end position="112"/>
    </location>
</feature>
<organism evidence="3 4">
    <name type="scientific">Mucuna pruriens</name>
    <name type="common">Velvet bean</name>
    <name type="synonym">Dolichos pruriens</name>
    <dbReference type="NCBI Taxonomy" id="157652"/>
    <lineage>
        <taxon>Eukaryota</taxon>
        <taxon>Viridiplantae</taxon>
        <taxon>Streptophyta</taxon>
        <taxon>Embryophyta</taxon>
        <taxon>Tracheophyta</taxon>
        <taxon>Spermatophyta</taxon>
        <taxon>Magnoliopsida</taxon>
        <taxon>eudicotyledons</taxon>
        <taxon>Gunneridae</taxon>
        <taxon>Pentapetalae</taxon>
        <taxon>rosids</taxon>
        <taxon>fabids</taxon>
        <taxon>Fabales</taxon>
        <taxon>Fabaceae</taxon>
        <taxon>Papilionoideae</taxon>
        <taxon>50 kb inversion clade</taxon>
        <taxon>NPAAA clade</taxon>
        <taxon>indigoferoid/millettioid clade</taxon>
        <taxon>Phaseoleae</taxon>
        <taxon>Mucuna</taxon>
    </lineage>
</organism>
<dbReference type="OrthoDB" id="696267at2759"/>
<feature type="non-terminal residue" evidence="3">
    <location>
        <position position="1"/>
    </location>
</feature>
<evidence type="ECO:0000313" key="4">
    <source>
        <dbReference type="Proteomes" id="UP000257109"/>
    </source>
</evidence>
<keyword evidence="4" id="KW-1185">Reference proteome</keyword>